<organism evidence="1 2">
    <name type="scientific">Metabacillus idriensis</name>
    <dbReference type="NCBI Taxonomy" id="324768"/>
    <lineage>
        <taxon>Bacteria</taxon>
        <taxon>Bacillati</taxon>
        <taxon>Bacillota</taxon>
        <taxon>Bacilli</taxon>
        <taxon>Bacillales</taxon>
        <taxon>Bacillaceae</taxon>
        <taxon>Metabacillus</taxon>
    </lineage>
</organism>
<accession>A0A6I2M490</accession>
<gene>
    <name evidence="1" type="ORF">GJU41_02980</name>
</gene>
<evidence type="ECO:0008006" key="3">
    <source>
        <dbReference type="Google" id="ProtNLM"/>
    </source>
</evidence>
<reference evidence="1 2" key="1">
    <citation type="submission" date="2019-11" db="EMBL/GenBank/DDBJ databases">
        <title>Bacillus idriensis genome.</title>
        <authorList>
            <person name="Konopka E.N."/>
            <person name="Newman J.D."/>
        </authorList>
    </citation>
    <scope>NUCLEOTIDE SEQUENCE [LARGE SCALE GENOMIC DNA]</scope>
    <source>
        <strain evidence="1 2">DSM 19097</strain>
    </source>
</reference>
<keyword evidence="2" id="KW-1185">Reference proteome</keyword>
<proteinExistence type="predicted"/>
<dbReference type="EMBL" id="WKKF01000001">
    <property type="protein sequence ID" value="MRX52925.1"/>
    <property type="molecule type" value="Genomic_DNA"/>
</dbReference>
<comment type="caution">
    <text evidence="1">The sequence shown here is derived from an EMBL/GenBank/DDBJ whole genome shotgun (WGS) entry which is preliminary data.</text>
</comment>
<protein>
    <recommendedName>
        <fullName evidence="3">Plasmid replication protein RepL domain-containing protein</fullName>
    </recommendedName>
</protein>
<sequence length="297" mass="34495">MENNVLRMVNGDGEVTREFNPDTHYIRSKKQDEFVKKKEQAKAEFDEFNEAAGKFIWSYPEKIQQLIKSEEFTKADLTMIFYLATYVNGAGYLVHDNNNVKLTKKQIQEKLSVGRNLFSKFFKKLIDHKIVIPEGNHFKWSVTFNFYGTTVGKAKPTMLVRTYVTQIRHLYEAVNDEGKKAYSAINLYPVFALVPYLHHSSNIVCKNPDVKEIEDIEYFNLKEITELLDLNQTKKVSSGLSSLLLDGQTTFVKSESKGEIYFKLNPRIFWRGTVAPDKKMVAEFDMVDKNRSKRKKK</sequence>
<evidence type="ECO:0000313" key="1">
    <source>
        <dbReference type="EMBL" id="MRX52925.1"/>
    </source>
</evidence>
<evidence type="ECO:0000313" key="2">
    <source>
        <dbReference type="Proteomes" id="UP000441585"/>
    </source>
</evidence>
<name>A0A6I2M490_9BACI</name>
<dbReference type="AlphaFoldDB" id="A0A6I2M490"/>
<dbReference type="Proteomes" id="UP000441585">
    <property type="component" value="Unassembled WGS sequence"/>
</dbReference>